<gene>
    <name evidence="2" type="ORF">L0M17_03405</name>
</gene>
<reference evidence="2 3" key="1">
    <citation type="submission" date="2022-03" db="EMBL/GenBank/DDBJ databases">
        <title>Sinomonas sp. isolated from a soil.</title>
        <authorList>
            <person name="Han J."/>
            <person name="Kim D.-U."/>
        </authorList>
    </citation>
    <scope>NUCLEOTIDE SEQUENCE [LARGE SCALE GENOMIC DNA]</scope>
    <source>
        <strain evidence="2 3">5-5</strain>
    </source>
</reference>
<keyword evidence="1" id="KW-0472">Membrane</keyword>
<keyword evidence="3" id="KW-1185">Reference proteome</keyword>
<comment type="caution">
    <text evidence="2">The sequence shown here is derived from an EMBL/GenBank/DDBJ whole genome shotgun (WGS) entry which is preliminary data.</text>
</comment>
<keyword evidence="1" id="KW-1133">Transmembrane helix</keyword>
<name>A0ABS9TX93_9MICC</name>
<protein>
    <recommendedName>
        <fullName evidence="4">Peptidoglycan-binding protein</fullName>
    </recommendedName>
</protein>
<dbReference type="Proteomes" id="UP001202922">
    <property type="component" value="Unassembled WGS sequence"/>
</dbReference>
<dbReference type="EMBL" id="JAKZBV010000001">
    <property type="protein sequence ID" value="MCH6469042.1"/>
    <property type="molecule type" value="Genomic_DNA"/>
</dbReference>
<organism evidence="2 3">
    <name type="scientific">Sinomonas terrae</name>
    <dbReference type="NCBI Taxonomy" id="2908838"/>
    <lineage>
        <taxon>Bacteria</taxon>
        <taxon>Bacillati</taxon>
        <taxon>Actinomycetota</taxon>
        <taxon>Actinomycetes</taxon>
        <taxon>Micrococcales</taxon>
        <taxon>Micrococcaceae</taxon>
        <taxon>Sinomonas</taxon>
    </lineage>
</organism>
<evidence type="ECO:0008006" key="4">
    <source>
        <dbReference type="Google" id="ProtNLM"/>
    </source>
</evidence>
<proteinExistence type="predicted"/>
<evidence type="ECO:0000313" key="2">
    <source>
        <dbReference type="EMBL" id="MCH6469042.1"/>
    </source>
</evidence>
<keyword evidence="1" id="KW-0812">Transmembrane</keyword>
<evidence type="ECO:0000313" key="3">
    <source>
        <dbReference type="Proteomes" id="UP001202922"/>
    </source>
</evidence>
<accession>A0ABS9TX93</accession>
<sequence>MSRIRREKRAGDPKKDIYRRLSRPWLVSSFALAVILSAVAGYAGAILIAKPSLDAERIAKSAVPVYAKAEKHPVGVTLTFQGGVREGRVVNLEPNRGFPSSPRVTAVFAKSGDPYEELKLLAVASGRPLITMAGSVPIYRDLRLGDKGHDVLILQGYLRGQGYRVRASGVMGSDSIRAVVQIYEALGLEAPTEGGGVIFRYSDFLQIEPSAGTIVNVAPVAQILDDKHPIAGVRVEPKFISSRVTVDQKMRLAVGDKLAVLSEKRRGSAQIVEIGPFAESTQTGVPAGHDVRIELPVDLNDLEPGQPVALSKTSTSELALAVPVLAIRTENGSGYVLRRSSEGEPDERVPIEVIEQAGGWAAIADRGSIMEGDEIRVE</sequence>
<evidence type="ECO:0000256" key="1">
    <source>
        <dbReference type="SAM" id="Phobius"/>
    </source>
</evidence>
<feature type="transmembrane region" description="Helical" evidence="1">
    <location>
        <begin position="25"/>
        <end position="49"/>
    </location>
</feature>
<dbReference type="RefSeq" id="WP_241051235.1">
    <property type="nucleotide sequence ID" value="NZ_JAKZBV010000001.1"/>
</dbReference>